<keyword evidence="4 18" id="KW-0812">Transmembrane</keyword>
<keyword evidence="16" id="KW-0175">Coiled coil</keyword>
<evidence type="ECO:0000256" key="13">
    <source>
        <dbReference type="ARBA" id="ARBA00023180"/>
    </source>
</evidence>
<dbReference type="GO" id="GO:0005789">
    <property type="term" value="C:endoplasmic reticulum membrane"/>
    <property type="evidence" value="ECO:0007669"/>
    <property type="project" value="UniProtKB-SubCell"/>
</dbReference>
<evidence type="ECO:0000256" key="7">
    <source>
        <dbReference type="ARBA" id="ARBA00022989"/>
    </source>
</evidence>
<reference evidence="20 21" key="1">
    <citation type="journal article" date="2021" name="Cell">
        <title>Tracing the genetic footprints of vertebrate landing in non-teleost ray-finned fishes.</title>
        <authorList>
            <person name="Bi X."/>
            <person name="Wang K."/>
            <person name="Yang L."/>
            <person name="Pan H."/>
            <person name="Jiang H."/>
            <person name="Wei Q."/>
            <person name="Fang M."/>
            <person name="Yu H."/>
            <person name="Zhu C."/>
            <person name="Cai Y."/>
            <person name="He Y."/>
            <person name="Gan X."/>
            <person name="Zeng H."/>
            <person name="Yu D."/>
            <person name="Zhu Y."/>
            <person name="Jiang H."/>
            <person name="Qiu Q."/>
            <person name="Yang H."/>
            <person name="Zhang Y.E."/>
            <person name="Wang W."/>
            <person name="Zhu M."/>
            <person name="He S."/>
            <person name="Zhang G."/>
        </authorList>
    </citation>
    <scope>NUCLEOTIDE SEQUENCE [LARGE SCALE GENOMIC DNA]</scope>
    <source>
        <strain evidence="20">Bchr_013</strain>
    </source>
</reference>
<dbReference type="FunFam" id="1.20.5.170:FF:000042">
    <property type="entry name" value="Cyclic AMP-responsive element-binding protein 3-like protein 3"/>
    <property type="match status" value="1"/>
</dbReference>
<evidence type="ECO:0000256" key="9">
    <source>
        <dbReference type="ARBA" id="ARBA00023125"/>
    </source>
</evidence>
<comment type="subcellular location">
    <subcellularLocation>
        <location evidence="1">Endoplasmic reticulum membrane</location>
        <topology evidence="1">Single-pass type II membrane protein</topology>
    </subcellularLocation>
</comment>
<name>A0A8X8BTZ8_POLSE</name>
<evidence type="ECO:0000256" key="17">
    <source>
        <dbReference type="SAM" id="MobiDB-lite"/>
    </source>
</evidence>
<feature type="non-terminal residue" evidence="20">
    <location>
        <position position="1"/>
    </location>
</feature>
<feature type="compositionally biased region" description="Polar residues" evidence="17">
    <location>
        <begin position="128"/>
        <end position="153"/>
    </location>
</feature>
<dbReference type="SUPFAM" id="SSF57959">
    <property type="entry name" value="Leucine zipper domain"/>
    <property type="match status" value="1"/>
</dbReference>
<feature type="domain" description="BZIP" evidence="19">
    <location>
        <begin position="278"/>
        <end position="341"/>
    </location>
</feature>
<evidence type="ECO:0000256" key="3">
    <source>
        <dbReference type="ARBA" id="ARBA00011195"/>
    </source>
</evidence>
<dbReference type="EMBL" id="JAATIS010001241">
    <property type="protein sequence ID" value="KAG2466497.1"/>
    <property type="molecule type" value="Genomic_DNA"/>
</dbReference>
<keyword evidence="7 18" id="KW-1133">Transmembrane helix</keyword>
<evidence type="ECO:0000256" key="18">
    <source>
        <dbReference type="SAM" id="Phobius"/>
    </source>
</evidence>
<dbReference type="PROSITE" id="PS50217">
    <property type="entry name" value="BZIP"/>
    <property type="match status" value="1"/>
</dbReference>
<dbReference type="PANTHER" id="PTHR45996">
    <property type="entry name" value="AGAP001464-PB"/>
    <property type="match status" value="1"/>
</dbReference>
<evidence type="ECO:0000256" key="2">
    <source>
        <dbReference type="ARBA" id="ARBA00009050"/>
    </source>
</evidence>
<feature type="transmembrane region" description="Helical" evidence="18">
    <location>
        <begin position="354"/>
        <end position="374"/>
    </location>
</feature>
<keyword evidence="21" id="KW-1185">Reference proteome</keyword>
<organism evidence="20 21">
    <name type="scientific">Polypterus senegalus</name>
    <name type="common">Senegal bichir</name>
    <dbReference type="NCBI Taxonomy" id="55291"/>
    <lineage>
        <taxon>Eukaryota</taxon>
        <taxon>Metazoa</taxon>
        <taxon>Chordata</taxon>
        <taxon>Craniata</taxon>
        <taxon>Vertebrata</taxon>
        <taxon>Euteleostomi</taxon>
        <taxon>Actinopterygii</taxon>
        <taxon>Polypteriformes</taxon>
        <taxon>Polypteridae</taxon>
        <taxon>Polypterus</taxon>
    </lineage>
</organism>
<dbReference type="AlphaFoldDB" id="A0A8X8BTZ8"/>
<keyword evidence="14" id="KW-0539">Nucleus</keyword>
<dbReference type="PANTHER" id="PTHR45996:SF4">
    <property type="entry name" value="CYCLIC AMP-RESPONSIVE ELEMENT-BINDING PROTEIN 3"/>
    <property type="match status" value="1"/>
</dbReference>
<comment type="function">
    <text evidence="15">Transcriptional activator. Binds the cAMP response element (CRE). Activates transcription through box-B element and CRE. Seems to function synergistically with atf6. Regulates FGF21 transcription.</text>
</comment>
<dbReference type="CDD" id="cd14689">
    <property type="entry name" value="bZIP_CREB3"/>
    <property type="match status" value="1"/>
</dbReference>
<keyword evidence="6" id="KW-0735">Signal-anchor</keyword>
<feature type="coiled-coil region" evidence="16">
    <location>
        <begin position="303"/>
        <end position="344"/>
    </location>
</feature>
<gene>
    <name evidence="20" type="primary">Creb3l3</name>
    <name evidence="20" type="ORF">GTO96_0020929</name>
</gene>
<evidence type="ECO:0000256" key="12">
    <source>
        <dbReference type="ARBA" id="ARBA00023163"/>
    </source>
</evidence>
<evidence type="ECO:0000259" key="19">
    <source>
        <dbReference type="PROSITE" id="PS50217"/>
    </source>
</evidence>
<evidence type="ECO:0000256" key="11">
    <source>
        <dbReference type="ARBA" id="ARBA00023159"/>
    </source>
</evidence>
<evidence type="ECO:0000313" key="20">
    <source>
        <dbReference type="EMBL" id="KAG2466497.1"/>
    </source>
</evidence>
<evidence type="ECO:0000256" key="8">
    <source>
        <dbReference type="ARBA" id="ARBA00023015"/>
    </source>
</evidence>
<keyword evidence="9" id="KW-0238">DNA-binding</keyword>
<evidence type="ECO:0000256" key="5">
    <source>
        <dbReference type="ARBA" id="ARBA00022824"/>
    </source>
</evidence>
<sequence>MAALLPAVSCSSPDVTSTKPGLGDVLHTPIRYGLRDSYRMASEGQLVINHIPKMSSDEDFNMETTDLLSLLFEDGHAEDDAFADGTRLMQEWGLSEQDMLNDNETEEFLNSILGPFEEDMTPVHSWSPLGSDSGISEDNNNCHSPSSSDITLSPNVKFPDQADSPEFQTAYVYDIIQSDHNYSLQEGAEDNDCILHSVRTEEPEIDVSIDLEDWNPEDIAEDQFSDNPVTLSIEDVAHSGGSYQFKELILTEEEKRILAKEGGVLPSHMPLTKVEERLLKRVRRKIRNKQSAQESRKKKKQYVDGLESRVTACTIQNQELQKKVQQLQKQNMTLIEQLRKLQALVKQTTMKTTTASTCIMVFLLSFCLIVFPSVNPFGTTNIQKGLYTTSGGKERLASHFLTQLLLFDTLWNPTSYPY</sequence>
<proteinExistence type="inferred from homology"/>
<evidence type="ECO:0000256" key="4">
    <source>
        <dbReference type="ARBA" id="ARBA00022692"/>
    </source>
</evidence>
<dbReference type="Proteomes" id="UP000886611">
    <property type="component" value="Unassembled WGS sequence"/>
</dbReference>
<accession>A0A8X8BTZ8</accession>
<evidence type="ECO:0000256" key="15">
    <source>
        <dbReference type="ARBA" id="ARBA00057520"/>
    </source>
</evidence>
<evidence type="ECO:0000313" key="21">
    <source>
        <dbReference type="Proteomes" id="UP000886611"/>
    </source>
</evidence>
<evidence type="ECO:0000256" key="14">
    <source>
        <dbReference type="ARBA" id="ARBA00023242"/>
    </source>
</evidence>
<keyword evidence="10 18" id="KW-0472">Membrane</keyword>
<comment type="similarity">
    <text evidence="2">Belongs to the bZIP family. ATF subfamily.</text>
</comment>
<keyword evidence="12" id="KW-0804">Transcription</keyword>
<comment type="caution">
    <text evidence="20">The sequence shown here is derived from an EMBL/GenBank/DDBJ whole genome shotgun (WGS) entry which is preliminary data.</text>
</comment>
<dbReference type="InterPro" id="IPR004827">
    <property type="entry name" value="bZIP"/>
</dbReference>
<evidence type="ECO:0000256" key="16">
    <source>
        <dbReference type="SAM" id="Coils"/>
    </source>
</evidence>
<dbReference type="InterPro" id="IPR051381">
    <property type="entry name" value="CREB_ATF_subfamily"/>
</dbReference>
<protein>
    <submittedName>
        <fullName evidence="20">CR3L3 protein</fullName>
    </submittedName>
</protein>
<dbReference type="InterPro" id="IPR046347">
    <property type="entry name" value="bZIP_sf"/>
</dbReference>
<keyword evidence="5" id="KW-0256">Endoplasmic reticulum</keyword>
<dbReference type="GO" id="GO:0005634">
    <property type="term" value="C:nucleus"/>
    <property type="evidence" value="ECO:0007669"/>
    <property type="project" value="TreeGrafter"/>
</dbReference>
<evidence type="ECO:0000256" key="1">
    <source>
        <dbReference type="ARBA" id="ARBA00004648"/>
    </source>
</evidence>
<dbReference type="GO" id="GO:0000981">
    <property type="term" value="F:DNA-binding transcription factor activity, RNA polymerase II-specific"/>
    <property type="evidence" value="ECO:0007669"/>
    <property type="project" value="TreeGrafter"/>
</dbReference>
<dbReference type="GO" id="GO:0000978">
    <property type="term" value="F:RNA polymerase II cis-regulatory region sequence-specific DNA binding"/>
    <property type="evidence" value="ECO:0007669"/>
    <property type="project" value="TreeGrafter"/>
</dbReference>
<feature type="region of interest" description="Disordered" evidence="17">
    <location>
        <begin position="123"/>
        <end position="153"/>
    </location>
</feature>
<dbReference type="SMART" id="SM00338">
    <property type="entry name" value="BRLZ"/>
    <property type="match status" value="1"/>
</dbReference>
<dbReference type="Pfam" id="PF00170">
    <property type="entry name" value="bZIP_1"/>
    <property type="match status" value="1"/>
</dbReference>
<feature type="non-terminal residue" evidence="20">
    <location>
        <position position="418"/>
    </location>
</feature>
<keyword evidence="13" id="KW-0325">Glycoprotein</keyword>
<dbReference type="PROSITE" id="PS00036">
    <property type="entry name" value="BZIP_BASIC"/>
    <property type="match status" value="1"/>
</dbReference>
<dbReference type="Gene3D" id="1.20.5.170">
    <property type="match status" value="1"/>
</dbReference>
<keyword evidence="8" id="KW-0805">Transcription regulation</keyword>
<evidence type="ECO:0000256" key="10">
    <source>
        <dbReference type="ARBA" id="ARBA00023136"/>
    </source>
</evidence>
<evidence type="ECO:0000256" key="6">
    <source>
        <dbReference type="ARBA" id="ARBA00022968"/>
    </source>
</evidence>
<keyword evidence="11" id="KW-0010">Activator</keyword>
<comment type="subunit">
    <text evidence="3">Binds DNA as a dimer.</text>
</comment>